<dbReference type="AlphaFoldDB" id="A0A176Z3J8"/>
<sequence>MIACILSKQPTASAHSAAPLVGYPRDEWEGPSRIANEIDCVNAYILERDLSRAQTILCRIAAARNTRRTGIHHEEADSSLLPGLSGRSN</sequence>
<reference evidence="2 3" key="1">
    <citation type="submission" date="2016-03" db="EMBL/GenBank/DDBJ databases">
        <title>Draft Genome Sequence of the Strain BR 10245 (Bradyrhizobium sp.) isolated from nodules of Centrolobium paraense.</title>
        <authorList>
            <person name="Simoes-Araujo J.L.Sr."/>
            <person name="Barauna A.C."/>
            <person name="Silva K."/>
            <person name="Zilli J.E."/>
        </authorList>
    </citation>
    <scope>NUCLEOTIDE SEQUENCE [LARGE SCALE GENOMIC DNA]</scope>
    <source>
        <strain evidence="2 3">BR 10245</strain>
    </source>
</reference>
<feature type="region of interest" description="Disordered" evidence="1">
    <location>
        <begin position="68"/>
        <end position="89"/>
    </location>
</feature>
<dbReference type="EMBL" id="LUUB01000031">
    <property type="protein sequence ID" value="OAF14064.1"/>
    <property type="molecule type" value="Genomic_DNA"/>
</dbReference>
<organism evidence="2 3">
    <name type="scientific">Bradyrhizobium centrolobii</name>
    <dbReference type="NCBI Taxonomy" id="1505087"/>
    <lineage>
        <taxon>Bacteria</taxon>
        <taxon>Pseudomonadati</taxon>
        <taxon>Pseudomonadota</taxon>
        <taxon>Alphaproteobacteria</taxon>
        <taxon>Hyphomicrobiales</taxon>
        <taxon>Nitrobacteraceae</taxon>
        <taxon>Bradyrhizobium</taxon>
    </lineage>
</organism>
<keyword evidence="3" id="KW-1185">Reference proteome</keyword>
<name>A0A176Z3J8_9BRAD</name>
<comment type="caution">
    <text evidence="2">The sequence shown here is derived from an EMBL/GenBank/DDBJ whole genome shotgun (WGS) entry which is preliminary data.</text>
</comment>
<evidence type="ECO:0000313" key="2">
    <source>
        <dbReference type="EMBL" id="OAF14064.1"/>
    </source>
</evidence>
<accession>A0A176Z3J8</accession>
<dbReference type="Proteomes" id="UP000076959">
    <property type="component" value="Unassembled WGS sequence"/>
</dbReference>
<proteinExistence type="predicted"/>
<evidence type="ECO:0000256" key="1">
    <source>
        <dbReference type="SAM" id="MobiDB-lite"/>
    </source>
</evidence>
<gene>
    <name evidence="2" type="ORF">AYJ54_42965</name>
</gene>
<evidence type="ECO:0000313" key="3">
    <source>
        <dbReference type="Proteomes" id="UP000076959"/>
    </source>
</evidence>
<protein>
    <submittedName>
        <fullName evidence="2">Uncharacterized protein</fullName>
    </submittedName>
</protein>